<keyword evidence="1" id="KW-0812">Transmembrane</keyword>
<dbReference type="InterPro" id="IPR000326">
    <property type="entry name" value="PAP2/HPO"/>
</dbReference>
<feature type="transmembrane region" description="Helical" evidence="1">
    <location>
        <begin position="122"/>
        <end position="143"/>
    </location>
</feature>
<protein>
    <submittedName>
        <fullName evidence="3">Phosphatase PAP2 family protein</fullName>
    </submittedName>
</protein>
<evidence type="ECO:0000313" key="3">
    <source>
        <dbReference type="EMBL" id="MDF8265067.1"/>
    </source>
</evidence>
<dbReference type="Gene3D" id="1.20.144.10">
    <property type="entry name" value="Phosphatidic acid phosphatase type 2/haloperoxidase"/>
    <property type="match status" value="2"/>
</dbReference>
<organism evidence="3 4">
    <name type="scientific">Luteipulveratus flavus</name>
    <dbReference type="NCBI Taxonomy" id="3031728"/>
    <lineage>
        <taxon>Bacteria</taxon>
        <taxon>Bacillati</taxon>
        <taxon>Actinomycetota</taxon>
        <taxon>Actinomycetes</taxon>
        <taxon>Micrococcales</taxon>
        <taxon>Dermacoccaceae</taxon>
        <taxon>Luteipulveratus</taxon>
    </lineage>
</organism>
<dbReference type="SMART" id="SM00014">
    <property type="entry name" value="acidPPc"/>
    <property type="match status" value="1"/>
</dbReference>
<evidence type="ECO:0000313" key="4">
    <source>
        <dbReference type="Proteomes" id="UP001528912"/>
    </source>
</evidence>
<reference evidence="3 4" key="1">
    <citation type="submission" date="2023-03" db="EMBL/GenBank/DDBJ databases">
        <title>YIM 133296 draft genome.</title>
        <authorList>
            <person name="Xiong L."/>
        </authorList>
    </citation>
    <scope>NUCLEOTIDE SEQUENCE [LARGE SCALE GENOMIC DNA]</scope>
    <source>
        <strain evidence="3 4">YIM 133296</strain>
    </source>
</reference>
<dbReference type="InterPro" id="IPR036938">
    <property type="entry name" value="PAP2/HPO_sf"/>
</dbReference>
<accession>A0ABT6C9P5</accession>
<feature type="domain" description="Phosphatidic acid phosphatase type 2/haloperoxidase" evidence="2">
    <location>
        <begin position="122"/>
        <end position="236"/>
    </location>
</feature>
<proteinExistence type="predicted"/>
<evidence type="ECO:0000259" key="2">
    <source>
        <dbReference type="SMART" id="SM00014"/>
    </source>
</evidence>
<feature type="transmembrane region" description="Helical" evidence="1">
    <location>
        <begin position="225"/>
        <end position="244"/>
    </location>
</feature>
<dbReference type="Pfam" id="PF01569">
    <property type="entry name" value="PAP2"/>
    <property type="match status" value="1"/>
</dbReference>
<dbReference type="PANTHER" id="PTHR14969">
    <property type="entry name" value="SPHINGOSINE-1-PHOSPHATE PHOSPHOHYDROLASE"/>
    <property type="match status" value="1"/>
</dbReference>
<gene>
    <name evidence="3" type="ORF">P4R38_12495</name>
</gene>
<dbReference type="Proteomes" id="UP001528912">
    <property type="component" value="Unassembled WGS sequence"/>
</dbReference>
<dbReference type="CDD" id="cd03392">
    <property type="entry name" value="PAP2_like_2"/>
    <property type="match status" value="1"/>
</dbReference>
<name>A0ABT6C9P5_9MICO</name>
<feature type="transmembrane region" description="Helical" evidence="1">
    <location>
        <begin position="190"/>
        <end position="213"/>
    </location>
</feature>
<keyword evidence="4" id="KW-1185">Reference proteome</keyword>
<evidence type="ECO:0000256" key="1">
    <source>
        <dbReference type="SAM" id="Phobius"/>
    </source>
</evidence>
<feature type="transmembrane region" description="Helical" evidence="1">
    <location>
        <begin position="99"/>
        <end position="115"/>
    </location>
</feature>
<dbReference type="RefSeq" id="WP_277192409.1">
    <property type="nucleotide sequence ID" value="NZ_JAROAV010000031.1"/>
</dbReference>
<feature type="transmembrane region" description="Helical" evidence="1">
    <location>
        <begin position="33"/>
        <end position="57"/>
    </location>
</feature>
<comment type="caution">
    <text evidence="3">The sequence shown here is derived from an EMBL/GenBank/DDBJ whole genome shotgun (WGS) entry which is preliminary data.</text>
</comment>
<dbReference type="EMBL" id="JAROAV010000031">
    <property type="protein sequence ID" value="MDF8265067.1"/>
    <property type="molecule type" value="Genomic_DNA"/>
</dbReference>
<dbReference type="PANTHER" id="PTHR14969:SF13">
    <property type="entry name" value="AT30094P"/>
    <property type="match status" value="1"/>
</dbReference>
<keyword evidence="1" id="KW-1133">Transmembrane helix</keyword>
<dbReference type="SUPFAM" id="SSF48317">
    <property type="entry name" value="Acid phosphatase/Vanadium-dependent haloperoxidase"/>
    <property type="match status" value="1"/>
</dbReference>
<feature type="transmembrane region" description="Helical" evidence="1">
    <location>
        <begin position="163"/>
        <end position="183"/>
    </location>
</feature>
<sequence length="256" mass="27425">MSSRTPGRRAARFVVDKAVRPVAARRDWLREHIVVLALLVLGVVLSLGLTASAAQVYESVEDGGHLAGLDQPVLRSAERMRTPANKEAVTWFTDLGGPLWFPVIAGVILLAVALWRRSVEPLVLGAIGLAGGLAMTSVGKAVIGRARPPLRDAVPPYESSPSFPSGHALMATVLAGIVGYLLLRAVLRPWLRALVVALCALWALAMGLSRVFLGHHWLTDVCAGWVLGLGWVAAIVTLHQAWLLTRDADGVEPEVR</sequence>
<keyword evidence="1" id="KW-0472">Membrane</keyword>